<evidence type="ECO:0000313" key="2">
    <source>
        <dbReference type="EMBL" id="KAF1965035.1"/>
    </source>
</evidence>
<name>A0A6A5UJL5_9PLEO</name>
<sequence>AYHLACCPASFPYGQLVLTTISHTTHRVYSSREEHPSQVSSTRYGHLKPVTRARFPQRPSACSCKVGPPETPRQGLQPQMSRADPTPKEDGAPFPSLPRLASPGAAGLRHQPHLTTRLLNGCAMSSGTEPSHSAAGKLYPTVHSACWASRETRLHNCSIPL</sequence>
<protein>
    <submittedName>
        <fullName evidence="2">Uncharacterized protein</fullName>
    </submittedName>
</protein>
<gene>
    <name evidence="2" type="ORF">BU23DRAFT_629411</name>
</gene>
<evidence type="ECO:0000313" key="3">
    <source>
        <dbReference type="Proteomes" id="UP000800036"/>
    </source>
</evidence>
<proteinExistence type="predicted"/>
<keyword evidence="3" id="KW-1185">Reference proteome</keyword>
<dbReference type="EMBL" id="ML976772">
    <property type="protein sequence ID" value="KAF1965035.1"/>
    <property type="molecule type" value="Genomic_DNA"/>
</dbReference>
<dbReference type="Proteomes" id="UP000800036">
    <property type="component" value="Unassembled WGS sequence"/>
</dbReference>
<organism evidence="2 3">
    <name type="scientific">Bimuria novae-zelandiae CBS 107.79</name>
    <dbReference type="NCBI Taxonomy" id="1447943"/>
    <lineage>
        <taxon>Eukaryota</taxon>
        <taxon>Fungi</taxon>
        <taxon>Dikarya</taxon>
        <taxon>Ascomycota</taxon>
        <taxon>Pezizomycotina</taxon>
        <taxon>Dothideomycetes</taxon>
        <taxon>Pleosporomycetidae</taxon>
        <taxon>Pleosporales</taxon>
        <taxon>Massarineae</taxon>
        <taxon>Didymosphaeriaceae</taxon>
        <taxon>Bimuria</taxon>
    </lineage>
</organism>
<evidence type="ECO:0000256" key="1">
    <source>
        <dbReference type="SAM" id="MobiDB-lite"/>
    </source>
</evidence>
<reference evidence="2" key="1">
    <citation type="journal article" date="2020" name="Stud. Mycol.">
        <title>101 Dothideomycetes genomes: a test case for predicting lifestyles and emergence of pathogens.</title>
        <authorList>
            <person name="Haridas S."/>
            <person name="Albert R."/>
            <person name="Binder M."/>
            <person name="Bloem J."/>
            <person name="Labutti K."/>
            <person name="Salamov A."/>
            <person name="Andreopoulos B."/>
            <person name="Baker S."/>
            <person name="Barry K."/>
            <person name="Bills G."/>
            <person name="Bluhm B."/>
            <person name="Cannon C."/>
            <person name="Castanera R."/>
            <person name="Culley D."/>
            <person name="Daum C."/>
            <person name="Ezra D."/>
            <person name="Gonzalez J."/>
            <person name="Henrissat B."/>
            <person name="Kuo A."/>
            <person name="Liang C."/>
            <person name="Lipzen A."/>
            <person name="Lutzoni F."/>
            <person name="Magnuson J."/>
            <person name="Mondo S."/>
            <person name="Nolan M."/>
            <person name="Ohm R."/>
            <person name="Pangilinan J."/>
            <person name="Park H.-J."/>
            <person name="Ramirez L."/>
            <person name="Alfaro M."/>
            <person name="Sun H."/>
            <person name="Tritt A."/>
            <person name="Yoshinaga Y."/>
            <person name="Zwiers L.-H."/>
            <person name="Turgeon B."/>
            <person name="Goodwin S."/>
            <person name="Spatafora J."/>
            <person name="Crous P."/>
            <person name="Grigoriev I."/>
        </authorList>
    </citation>
    <scope>NUCLEOTIDE SEQUENCE</scope>
    <source>
        <strain evidence="2">CBS 107.79</strain>
    </source>
</reference>
<dbReference type="AlphaFoldDB" id="A0A6A5UJL5"/>
<feature type="non-terminal residue" evidence="2">
    <location>
        <position position="1"/>
    </location>
</feature>
<accession>A0A6A5UJL5</accession>
<feature type="region of interest" description="Disordered" evidence="1">
    <location>
        <begin position="58"/>
        <end position="108"/>
    </location>
</feature>